<dbReference type="SUPFAM" id="SSF52540">
    <property type="entry name" value="P-loop containing nucleoside triphosphate hydrolases"/>
    <property type="match status" value="2"/>
</dbReference>
<dbReference type="GO" id="GO:0045505">
    <property type="term" value="F:dynein intermediate chain binding"/>
    <property type="evidence" value="ECO:0007669"/>
    <property type="project" value="InterPro"/>
</dbReference>
<evidence type="ECO:0000259" key="1">
    <source>
        <dbReference type="Pfam" id="PF12780"/>
    </source>
</evidence>
<dbReference type="InterPro" id="IPR041589">
    <property type="entry name" value="DNAH3_AAA_lid_1"/>
</dbReference>
<dbReference type="GO" id="GO:0030286">
    <property type="term" value="C:dynein complex"/>
    <property type="evidence" value="ECO:0007669"/>
    <property type="project" value="InterPro"/>
</dbReference>
<protein>
    <submittedName>
        <fullName evidence="3">P-loop containing dynein motor region D4-domain-containing protein</fullName>
    </submittedName>
</protein>
<dbReference type="Pfam" id="PF12775">
    <property type="entry name" value="AAA_7"/>
    <property type="match status" value="1"/>
</dbReference>
<dbReference type="Gene3D" id="3.40.50.300">
    <property type="entry name" value="P-loop containing nucleotide triphosphate hydrolases"/>
    <property type="match status" value="1"/>
</dbReference>
<dbReference type="Gene3D" id="1.20.920.30">
    <property type="match status" value="1"/>
</dbReference>
<organism evidence="3 4">
    <name type="scientific">Olpidium bornovanus</name>
    <dbReference type="NCBI Taxonomy" id="278681"/>
    <lineage>
        <taxon>Eukaryota</taxon>
        <taxon>Fungi</taxon>
        <taxon>Fungi incertae sedis</taxon>
        <taxon>Olpidiomycota</taxon>
        <taxon>Olpidiomycotina</taxon>
        <taxon>Olpidiomycetes</taxon>
        <taxon>Olpidiales</taxon>
        <taxon>Olpidiaceae</taxon>
        <taxon>Olpidium</taxon>
    </lineage>
</organism>
<feature type="domain" description="Dynein heavy chain AAA module D4" evidence="1">
    <location>
        <begin position="272"/>
        <end position="390"/>
    </location>
</feature>
<dbReference type="Proteomes" id="UP000673691">
    <property type="component" value="Unassembled WGS sequence"/>
</dbReference>
<dbReference type="Pfam" id="PF12780">
    <property type="entry name" value="AAA_8"/>
    <property type="match status" value="1"/>
</dbReference>
<dbReference type="GO" id="GO:0051959">
    <property type="term" value="F:dynein light intermediate chain binding"/>
    <property type="evidence" value="ECO:0007669"/>
    <property type="project" value="InterPro"/>
</dbReference>
<gene>
    <name evidence="3" type="ORF">BJ554DRAFT_7833</name>
</gene>
<keyword evidence="4" id="KW-1185">Reference proteome</keyword>
<evidence type="ECO:0000313" key="3">
    <source>
        <dbReference type="EMBL" id="KAG5460155.1"/>
    </source>
</evidence>
<comment type="caution">
    <text evidence="3">The sequence shown here is derived from an EMBL/GenBank/DDBJ whole genome shotgun (WGS) entry which is preliminary data.</text>
</comment>
<dbReference type="InterPro" id="IPR026983">
    <property type="entry name" value="DHC"/>
</dbReference>
<dbReference type="AlphaFoldDB" id="A0A8H7ZVJ0"/>
<sequence length="390" mass="44307">MTLFIDDINMPEINEWGDQVTGEIVRQLMEFQGFYSLDRPGDWTGIVDLQFLGAMMHPGGGRNDIPSRLKRQFVVINCTIPSDASVDKIFGTMMSGHFSAARKFPDDVQALAGKLPAMMRRVWQATKSKMLPTPAKFHYIFNLRDLSRTVEGMMKVTAEVCNNPKVLINLFEHECSRVLPDRFTNGEDVEWFNKNLSKLVTAELGDELGQAVSQRSYFVDFMRDPPELEDPEQEVNIEDYKIYEKVISFDVLRVRLTEFMKQYNEAIRGAKMDLVLFEDAMKHIVRISRIIRTPRGNALLVGVGGSGKQSLTRLAAFIAKSQVYQITISKSYTVTNLLEDFKIMYKLAGAQGKSVSFIFTDNEIKEEGFLGYINNILTSGEVTNLFPKDE</sequence>
<name>A0A8H7ZVJ0_9FUNG</name>
<dbReference type="GO" id="GO:0007018">
    <property type="term" value="P:microtubule-based movement"/>
    <property type="evidence" value="ECO:0007669"/>
    <property type="project" value="InterPro"/>
</dbReference>
<dbReference type="FunFam" id="1.20.920.30:FF:000004">
    <property type="entry name" value="Dynein axonemal heavy chain 5"/>
    <property type="match status" value="1"/>
</dbReference>
<proteinExistence type="predicted"/>
<dbReference type="Pfam" id="PF17857">
    <property type="entry name" value="AAA_lid_1"/>
    <property type="match status" value="1"/>
</dbReference>
<feature type="non-terminal residue" evidence="3">
    <location>
        <position position="390"/>
    </location>
</feature>
<reference evidence="3 4" key="1">
    <citation type="journal article" name="Sci. Rep.">
        <title>Genome-scale phylogenetic analyses confirm Olpidium as the closest living zoosporic fungus to the non-flagellated, terrestrial fungi.</title>
        <authorList>
            <person name="Chang Y."/>
            <person name="Rochon D."/>
            <person name="Sekimoto S."/>
            <person name="Wang Y."/>
            <person name="Chovatia M."/>
            <person name="Sandor L."/>
            <person name="Salamov A."/>
            <person name="Grigoriev I.V."/>
            <person name="Stajich J.E."/>
            <person name="Spatafora J.W."/>
        </authorList>
    </citation>
    <scope>NUCLEOTIDE SEQUENCE [LARGE SCALE GENOMIC DNA]</scope>
    <source>
        <strain evidence="3">S191</strain>
    </source>
</reference>
<feature type="domain" description="Dynein heavy chain 3 AAA+ lid" evidence="2">
    <location>
        <begin position="124"/>
        <end position="212"/>
    </location>
</feature>
<dbReference type="OrthoDB" id="447173at2759"/>
<evidence type="ECO:0000259" key="2">
    <source>
        <dbReference type="Pfam" id="PF17857"/>
    </source>
</evidence>
<evidence type="ECO:0000313" key="4">
    <source>
        <dbReference type="Proteomes" id="UP000673691"/>
    </source>
</evidence>
<dbReference type="PANTHER" id="PTHR46961:SF19">
    <property type="entry name" value="DYNEIN HEAVY CHAIN 5, AXONEMAL"/>
    <property type="match status" value="1"/>
</dbReference>
<dbReference type="InterPro" id="IPR024317">
    <property type="entry name" value="Dynein_heavy_chain_D4_dom"/>
</dbReference>
<dbReference type="InterPro" id="IPR027417">
    <property type="entry name" value="P-loop_NTPase"/>
</dbReference>
<accession>A0A8H7ZVJ0</accession>
<dbReference type="PANTHER" id="PTHR46961">
    <property type="entry name" value="DYNEIN HEAVY CHAIN 1, AXONEMAL-LIKE PROTEIN"/>
    <property type="match status" value="1"/>
</dbReference>
<dbReference type="EMBL" id="JAEFCI010005664">
    <property type="protein sequence ID" value="KAG5460155.1"/>
    <property type="molecule type" value="Genomic_DNA"/>
</dbReference>